<evidence type="ECO:0000313" key="2">
    <source>
        <dbReference type="EMBL" id="MFM9613490.1"/>
    </source>
</evidence>
<protein>
    <submittedName>
        <fullName evidence="2">Uncharacterized protein</fullName>
    </submittedName>
</protein>
<proteinExistence type="predicted"/>
<evidence type="ECO:0000313" key="3">
    <source>
        <dbReference type="Proteomes" id="UP001631957"/>
    </source>
</evidence>
<feature type="region of interest" description="Disordered" evidence="1">
    <location>
        <begin position="413"/>
        <end position="449"/>
    </location>
</feature>
<feature type="compositionally biased region" description="Pro residues" evidence="1">
    <location>
        <begin position="417"/>
        <end position="437"/>
    </location>
</feature>
<comment type="caution">
    <text evidence="2">The sequence shown here is derived from an EMBL/GenBank/DDBJ whole genome shotgun (WGS) entry which is preliminary data.</text>
</comment>
<sequence length="449" mass="47958">MDSDLTRFATALAAELGWTAMPVRPAGHPLWGFGTNLHRALEQAPEAALLITPGGTEFIVAPRTDPDAHRYLVGPLRPTDLPANTTAAIQEREPRIVLLNAAATPEHAAARFNMLLSGWEDHLTRARAALEPAEAARLDDVFAAYAGTVATTLPGDWTTTVLDLNSRAHQRLFPTLWADGPDTSRRAAATAARAALLTGPRHRVLLVQDAGPHRDTTAVTFLPARLRLTPDSPVPGPAPLSLTADAAASAQSIRSLLLPAWDRGVFSARTGILAHATAELRQALDSWDAVCDTYHAAHDPGAGAVIRDARAWSAVQTYLTHAPATLSGIVAVTTQADYLAGPISRDLRTLDHLRESLRNAGRLRRTWDARIRQAPAEEQPLLVEERNAEMWSHADALAAPGEAMIRAARHVTTRIGTPPPPPAKAPAPRPAPAPAPAPAVTTGSTRRSR</sequence>
<reference evidence="2 3" key="1">
    <citation type="submission" date="2024-12" db="EMBL/GenBank/DDBJ databases">
        <title>Forecasting of Potato common scab and diversities of Pathogenic streptomyces spp. in china.</title>
        <authorList>
            <person name="Handique U."/>
            <person name="Wu J."/>
        </authorList>
    </citation>
    <scope>NUCLEOTIDE SEQUENCE [LARGE SCALE GENOMIC DNA]</scope>
    <source>
        <strain evidence="2 3">ZRIMU1530</strain>
    </source>
</reference>
<dbReference type="EMBL" id="JBJVNI010000020">
    <property type="protein sequence ID" value="MFM9613490.1"/>
    <property type="molecule type" value="Genomic_DNA"/>
</dbReference>
<accession>A0ABW9HZF9</accession>
<evidence type="ECO:0000256" key="1">
    <source>
        <dbReference type="SAM" id="MobiDB-lite"/>
    </source>
</evidence>
<keyword evidence="3" id="KW-1185">Reference proteome</keyword>
<dbReference type="Proteomes" id="UP001631957">
    <property type="component" value="Unassembled WGS sequence"/>
</dbReference>
<gene>
    <name evidence="2" type="ORF">ACKI18_32975</name>
</gene>
<dbReference type="RefSeq" id="WP_409122721.1">
    <property type="nucleotide sequence ID" value="NZ_JBJVNI010000020.1"/>
</dbReference>
<name>A0ABW9HZF9_9ACTN</name>
<organism evidence="2 3">
    <name type="scientific">Streptomyces niveiscabiei</name>
    <dbReference type="NCBI Taxonomy" id="164115"/>
    <lineage>
        <taxon>Bacteria</taxon>
        <taxon>Bacillati</taxon>
        <taxon>Actinomycetota</taxon>
        <taxon>Actinomycetes</taxon>
        <taxon>Kitasatosporales</taxon>
        <taxon>Streptomycetaceae</taxon>
        <taxon>Streptomyces</taxon>
    </lineage>
</organism>